<accession>A0A8C5IVU3</accession>
<evidence type="ECO:0000313" key="6">
    <source>
        <dbReference type="Ensembl" id="ENSJHYP00000010266.1"/>
    </source>
</evidence>
<comment type="caution">
    <text evidence="3">Lacks conserved residue(s) required for the propagation of feature annotation.</text>
</comment>
<dbReference type="GO" id="GO:0004252">
    <property type="term" value="F:serine-type endopeptidase activity"/>
    <property type="evidence" value="ECO:0007669"/>
    <property type="project" value="TreeGrafter"/>
</dbReference>
<reference evidence="6" key="1">
    <citation type="submission" date="2025-08" db="UniProtKB">
        <authorList>
            <consortium name="Ensembl"/>
        </authorList>
    </citation>
    <scope>IDENTIFICATION</scope>
</reference>
<keyword evidence="3" id="KW-0768">Sushi</keyword>
<dbReference type="PANTHER" id="PTHR24255:SF37">
    <property type="entry name" value="CUB AND SUSHI MULTIPLE DOMAINS 3"/>
    <property type="match status" value="1"/>
</dbReference>
<dbReference type="SUPFAM" id="SSF57535">
    <property type="entry name" value="Complement control module/SCR domain"/>
    <property type="match status" value="1"/>
</dbReference>
<dbReference type="SMART" id="SM00042">
    <property type="entry name" value="CUB"/>
    <property type="match status" value="2"/>
</dbReference>
<evidence type="ECO:0000259" key="4">
    <source>
        <dbReference type="PROSITE" id="PS01180"/>
    </source>
</evidence>
<evidence type="ECO:0000256" key="3">
    <source>
        <dbReference type="PROSITE-ProRule" id="PRU00302"/>
    </source>
</evidence>
<dbReference type="FunFam" id="2.60.120.290:FF:000001">
    <property type="entry name" value="CUB and sushi domain-containing protein 3 isoform X1"/>
    <property type="match status" value="1"/>
</dbReference>
<evidence type="ECO:0000256" key="1">
    <source>
        <dbReference type="ARBA" id="ARBA00022825"/>
    </source>
</evidence>
<dbReference type="Pfam" id="PF00084">
    <property type="entry name" value="Sushi"/>
    <property type="match status" value="1"/>
</dbReference>
<proteinExistence type="predicted"/>
<keyword evidence="1" id="KW-0645">Protease</keyword>
<dbReference type="CDD" id="cd00041">
    <property type="entry name" value="CUB"/>
    <property type="match status" value="2"/>
</dbReference>
<dbReference type="SMART" id="SM00032">
    <property type="entry name" value="CCP"/>
    <property type="match status" value="1"/>
</dbReference>
<dbReference type="InterPro" id="IPR000859">
    <property type="entry name" value="CUB_dom"/>
</dbReference>
<dbReference type="AlphaFoldDB" id="A0A8C5IVU3"/>
<dbReference type="CDD" id="cd00033">
    <property type="entry name" value="CCP"/>
    <property type="match status" value="1"/>
</dbReference>
<dbReference type="Proteomes" id="UP000694408">
    <property type="component" value="Unplaced"/>
</dbReference>
<evidence type="ECO:0000313" key="7">
    <source>
        <dbReference type="Proteomes" id="UP000694408"/>
    </source>
</evidence>
<evidence type="ECO:0000259" key="5">
    <source>
        <dbReference type="PROSITE" id="PS50923"/>
    </source>
</evidence>
<dbReference type="InterPro" id="IPR035914">
    <property type="entry name" value="Sperma_CUB_dom_sf"/>
</dbReference>
<feature type="domain" description="CUB" evidence="4">
    <location>
        <begin position="191"/>
        <end position="252"/>
    </location>
</feature>
<keyword evidence="7" id="KW-1185">Reference proteome</keyword>
<reference evidence="6" key="2">
    <citation type="submission" date="2025-09" db="UniProtKB">
        <authorList>
            <consortium name="Ensembl"/>
        </authorList>
    </citation>
    <scope>IDENTIFICATION</scope>
</reference>
<dbReference type="GO" id="GO:0005615">
    <property type="term" value="C:extracellular space"/>
    <property type="evidence" value="ECO:0007669"/>
    <property type="project" value="TreeGrafter"/>
</dbReference>
<dbReference type="PROSITE" id="PS50923">
    <property type="entry name" value="SUSHI"/>
    <property type="match status" value="1"/>
</dbReference>
<dbReference type="Gene3D" id="2.10.70.10">
    <property type="entry name" value="Complement Module, domain 1"/>
    <property type="match status" value="1"/>
</dbReference>
<dbReference type="PROSITE" id="PS01180">
    <property type="entry name" value="CUB"/>
    <property type="match status" value="2"/>
</dbReference>
<organism evidence="6 7">
    <name type="scientific">Junco hyemalis</name>
    <name type="common">Dark-eyed junco</name>
    <dbReference type="NCBI Taxonomy" id="40217"/>
    <lineage>
        <taxon>Eukaryota</taxon>
        <taxon>Metazoa</taxon>
        <taxon>Chordata</taxon>
        <taxon>Craniata</taxon>
        <taxon>Vertebrata</taxon>
        <taxon>Euteleostomi</taxon>
        <taxon>Archelosauria</taxon>
        <taxon>Archosauria</taxon>
        <taxon>Dinosauria</taxon>
        <taxon>Saurischia</taxon>
        <taxon>Theropoda</taxon>
        <taxon>Coelurosauria</taxon>
        <taxon>Aves</taxon>
        <taxon>Neognathae</taxon>
        <taxon>Neoaves</taxon>
        <taxon>Telluraves</taxon>
        <taxon>Australaves</taxon>
        <taxon>Passeriformes</taxon>
        <taxon>Passerellidae</taxon>
        <taxon>Junco</taxon>
    </lineage>
</organism>
<feature type="disulfide bond" evidence="3">
    <location>
        <begin position="160"/>
        <end position="187"/>
    </location>
</feature>
<protein>
    <submittedName>
        <fullName evidence="6">Uncharacterized protein</fullName>
    </submittedName>
</protein>
<keyword evidence="1" id="KW-0720">Serine protease</keyword>
<evidence type="ECO:0000256" key="2">
    <source>
        <dbReference type="ARBA" id="ARBA00023157"/>
    </source>
</evidence>
<dbReference type="InterPro" id="IPR035976">
    <property type="entry name" value="Sushi/SCR/CCP_sf"/>
</dbReference>
<dbReference type="PANTHER" id="PTHR24255">
    <property type="entry name" value="COMPLEMENT COMPONENT 1, S SUBCOMPONENT-RELATED"/>
    <property type="match status" value="1"/>
</dbReference>
<dbReference type="OMA" id="IENSHEC"/>
<dbReference type="SUPFAM" id="SSF49854">
    <property type="entry name" value="Spermadhesin, CUB domain"/>
    <property type="match status" value="2"/>
</dbReference>
<keyword evidence="1" id="KW-0378">Hydrolase</keyword>
<sequence length="289" mass="32497">MLVDGKVMWSGPIPKCGAPCGGHFSSPSGVILSPGWPGYYKDSLNCEWVIEAEPGHSIKITFERFQTELNYDVLEVHDGPNLLSPLLGSYNGTQVPQFLFSSSNFMYLLFTTDNSRSNNGFKIHYESKYLYVVLFDLPSPSMLTLVMYRLHIGSTVSFSCDPGYRLSHEEPLLCEKNHWWSHALPTCDALCGGDVRGPSGTILSPGYPDLYPNSLNCTWTVDVTHGKGKKNPFLFFHLFFWWFFFFQLTRSCLGRSQRHSSSGPQLHSFSLGEGGINFATETKVFRGEE</sequence>
<name>A0A8C5IVU3_JUNHY</name>
<dbReference type="InterPro" id="IPR000436">
    <property type="entry name" value="Sushi_SCR_CCP_dom"/>
</dbReference>
<feature type="domain" description="CUB" evidence="4">
    <location>
        <begin position="20"/>
        <end position="128"/>
    </location>
</feature>
<dbReference type="Gene3D" id="2.60.120.290">
    <property type="entry name" value="Spermadhesin, CUB domain"/>
    <property type="match status" value="2"/>
</dbReference>
<keyword evidence="2 3" id="KW-1015">Disulfide bond</keyword>
<dbReference type="Pfam" id="PF00431">
    <property type="entry name" value="CUB"/>
    <property type="match status" value="2"/>
</dbReference>
<feature type="domain" description="Sushi" evidence="5">
    <location>
        <begin position="135"/>
        <end position="189"/>
    </location>
</feature>
<dbReference type="Ensembl" id="ENSJHYT00000012415.1">
    <property type="protein sequence ID" value="ENSJHYP00000010266.1"/>
    <property type="gene ID" value="ENSJHYG00000008052.1"/>
</dbReference>